<dbReference type="GO" id="GO:0005829">
    <property type="term" value="C:cytosol"/>
    <property type="evidence" value="ECO:0007669"/>
    <property type="project" value="TreeGrafter"/>
</dbReference>
<dbReference type="Gene3D" id="2.30.40.10">
    <property type="entry name" value="Urease, subunit C, domain 1"/>
    <property type="match status" value="1"/>
</dbReference>
<evidence type="ECO:0000313" key="7">
    <source>
        <dbReference type="EMBL" id="ERT67538.1"/>
    </source>
</evidence>
<organism evidence="7 8">
    <name type="scientific">Cetobacterium somerae ATCC BAA-474</name>
    <dbReference type="NCBI Taxonomy" id="1319815"/>
    <lineage>
        <taxon>Bacteria</taxon>
        <taxon>Fusobacteriati</taxon>
        <taxon>Fusobacteriota</taxon>
        <taxon>Fusobacteriia</taxon>
        <taxon>Fusobacteriales</taxon>
        <taxon>Fusobacteriaceae</taxon>
        <taxon>Cetobacterium</taxon>
    </lineage>
</organism>
<dbReference type="GO" id="GO:0046872">
    <property type="term" value="F:metal ion binding"/>
    <property type="evidence" value="ECO:0007669"/>
    <property type="project" value="UniProtKB-KW"/>
</dbReference>
<dbReference type="InterPro" id="IPR006680">
    <property type="entry name" value="Amidohydro-rel"/>
</dbReference>
<proteinExistence type="inferred from homology"/>
<dbReference type="InterPro" id="IPR050378">
    <property type="entry name" value="Metallo-dep_Hydrolases_sf"/>
</dbReference>
<evidence type="ECO:0000256" key="5">
    <source>
        <dbReference type="PIRSR" id="PIRSR611778-50"/>
    </source>
</evidence>
<dbReference type="PANTHER" id="PTHR11647">
    <property type="entry name" value="HYDRANTOINASE/DIHYDROPYRIMIDINASE FAMILY MEMBER"/>
    <property type="match status" value="1"/>
</dbReference>
<dbReference type="InterPro" id="IPR032466">
    <property type="entry name" value="Metal_Hydrolase"/>
</dbReference>
<evidence type="ECO:0000256" key="3">
    <source>
        <dbReference type="ARBA" id="ARBA00022723"/>
    </source>
</evidence>
<dbReference type="STRING" id="1319815.HMPREF0202_02383"/>
<evidence type="ECO:0000256" key="4">
    <source>
        <dbReference type="ARBA" id="ARBA00022801"/>
    </source>
</evidence>
<protein>
    <submittedName>
        <fullName evidence="7">Dihydropyrimidinase</fullName>
    </submittedName>
</protein>
<reference evidence="7 8" key="1">
    <citation type="submission" date="2013-08" db="EMBL/GenBank/DDBJ databases">
        <authorList>
            <person name="Weinstock G."/>
            <person name="Sodergren E."/>
            <person name="Wylie T."/>
            <person name="Fulton L."/>
            <person name="Fulton R."/>
            <person name="Fronick C."/>
            <person name="O'Laughlin M."/>
            <person name="Godfrey J."/>
            <person name="Miner T."/>
            <person name="Herter B."/>
            <person name="Appelbaum E."/>
            <person name="Cordes M."/>
            <person name="Lek S."/>
            <person name="Wollam A."/>
            <person name="Pepin K.H."/>
            <person name="Palsikar V.B."/>
            <person name="Mitreva M."/>
            <person name="Wilson R.K."/>
        </authorList>
    </citation>
    <scope>NUCLEOTIDE SEQUENCE [LARGE SCALE GENOMIC DNA]</scope>
    <source>
        <strain evidence="7 8">ATCC BAA-474</strain>
    </source>
</reference>
<dbReference type="eggNOG" id="COG0044">
    <property type="taxonomic scope" value="Bacteria"/>
</dbReference>
<dbReference type="Gene3D" id="3.20.20.140">
    <property type="entry name" value="Metal-dependent hydrolases"/>
    <property type="match status" value="1"/>
</dbReference>
<dbReference type="InterPro" id="IPR011778">
    <property type="entry name" value="Hydantoinase/dihydroPyrase"/>
</dbReference>
<sequence length="449" mass="51496">MPNMLLKNGKVLIKDKIEQVDIKIEKEKIIEIGENLKEDGSFIDLKGAYVVPGGIDVHTHFNIDVGVISADDFQSGSMAALAGGTTTIIDHPGFGPKGCNLEYMIDKYMDYAKNSLCDYSFHGVFQEVDKNSFKELEKLKKRGINSFKIYLTYSFKQEDEDIIKVFQYAKNLDMIVAVHAENDSIISFFKKKYIEERKGKAIYHAYSRPSYSEAEAVSRLIRLAETVEFEKLYFVHISSKESLDEIIQAKLRGRKFWVETCTQYLYLNELNYLEDGGEKYILSPPLRKEEDIKALWKGIDKNYIDIIATDHCSFSLEQKRDGINEFWKCPNGIPGVQERVLLIFSEFLKGKLSVEKYLNLTSTKPAEIFGMSSRKGSIEIGKDADLVIFKEKKLVLNSKMLFSKANYSCFDGFKLLADIDKVFLRGELVYSHNLEEVKLNKIGKFIPRY</sequence>
<feature type="modified residue" description="N6-carboxylysine" evidence="5">
    <location>
        <position position="148"/>
    </location>
</feature>
<gene>
    <name evidence="7" type="ORF">HMPREF0202_02383</name>
</gene>
<keyword evidence="8" id="KW-1185">Reference proteome</keyword>
<dbReference type="Proteomes" id="UP000017081">
    <property type="component" value="Unassembled WGS sequence"/>
</dbReference>
<accession>U7V9Q6</accession>
<dbReference type="FunFam" id="3.20.20.140:FF:000174">
    <property type="entry name" value="Dihydropyrimidinase-related protein 2"/>
    <property type="match status" value="1"/>
</dbReference>
<dbReference type="SUPFAM" id="SSF51338">
    <property type="entry name" value="Composite domain of metallo-dependent hydrolases"/>
    <property type="match status" value="1"/>
</dbReference>
<dbReference type="NCBIfam" id="TIGR02033">
    <property type="entry name" value="D-hydantoinase"/>
    <property type="match status" value="1"/>
</dbReference>
<dbReference type="Pfam" id="PF01979">
    <property type="entry name" value="Amidohydro_1"/>
    <property type="match status" value="1"/>
</dbReference>
<keyword evidence="4" id="KW-0378">Hydrolase</keyword>
<dbReference type="GO" id="GO:0016812">
    <property type="term" value="F:hydrolase activity, acting on carbon-nitrogen (but not peptide) bonds, in cyclic amides"/>
    <property type="evidence" value="ECO:0007669"/>
    <property type="project" value="TreeGrafter"/>
</dbReference>
<dbReference type="InterPro" id="IPR011059">
    <property type="entry name" value="Metal-dep_hydrolase_composite"/>
</dbReference>
<dbReference type="HOGENOM" id="CLU_015572_2_0_0"/>
<comment type="similarity">
    <text evidence="2">Belongs to the metallo-dependent hydrolases superfamily. Hydantoinase/dihydropyrimidinase family.</text>
</comment>
<evidence type="ECO:0000256" key="2">
    <source>
        <dbReference type="ARBA" id="ARBA00008829"/>
    </source>
</evidence>
<evidence type="ECO:0000259" key="6">
    <source>
        <dbReference type="Pfam" id="PF01979"/>
    </source>
</evidence>
<dbReference type="PATRIC" id="fig|1319815.3.peg.2290"/>
<feature type="domain" description="Amidohydrolase-related" evidence="6">
    <location>
        <begin position="49"/>
        <end position="429"/>
    </location>
</feature>
<dbReference type="AlphaFoldDB" id="U7V9Q6"/>
<comment type="cofactor">
    <cofactor evidence="1">
        <name>Zn(2+)</name>
        <dbReference type="ChEBI" id="CHEBI:29105"/>
    </cofactor>
</comment>
<comment type="caution">
    <text evidence="7">The sequence shown here is derived from an EMBL/GenBank/DDBJ whole genome shotgun (WGS) entry which is preliminary data.</text>
</comment>
<dbReference type="SUPFAM" id="SSF51556">
    <property type="entry name" value="Metallo-dependent hydrolases"/>
    <property type="match status" value="1"/>
</dbReference>
<evidence type="ECO:0000313" key="8">
    <source>
        <dbReference type="Proteomes" id="UP000017081"/>
    </source>
</evidence>
<dbReference type="PANTHER" id="PTHR11647:SF1">
    <property type="entry name" value="COLLAPSIN RESPONSE MEDIATOR PROTEIN"/>
    <property type="match status" value="1"/>
</dbReference>
<evidence type="ECO:0000256" key="1">
    <source>
        <dbReference type="ARBA" id="ARBA00001947"/>
    </source>
</evidence>
<name>U7V9Q6_9FUSO</name>
<comment type="PTM">
    <text evidence="5">Carbamylation allows a single lysine to coordinate two divalent metal cations.</text>
</comment>
<dbReference type="EMBL" id="AXZF01000112">
    <property type="protein sequence ID" value="ERT67538.1"/>
    <property type="molecule type" value="Genomic_DNA"/>
</dbReference>
<keyword evidence="3" id="KW-0479">Metal-binding</keyword>